<protein>
    <submittedName>
        <fullName evidence="2">Uncharacterized protein</fullName>
    </submittedName>
</protein>
<accession>A0A7C8ZXJ5</accession>
<feature type="compositionally biased region" description="Basic and acidic residues" evidence="1">
    <location>
        <begin position="55"/>
        <end position="74"/>
    </location>
</feature>
<evidence type="ECO:0000313" key="2">
    <source>
        <dbReference type="EMBL" id="MBA4653894.1"/>
    </source>
</evidence>
<evidence type="ECO:0000256" key="1">
    <source>
        <dbReference type="SAM" id="MobiDB-lite"/>
    </source>
</evidence>
<organism evidence="2">
    <name type="scientific">Opuntia streptacantha</name>
    <name type="common">Prickly pear cactus</name>
    <name type="synonym">Opuntia cardona</name>
    <dbReference type="NCBI Taxonomy" id="393608"/>
    <lineage>
        <taxon>Eukaryota</taxon>
        <taxon>Viridiplantae</taxon>
        <taxon>Streptophyta</taxon>
        <taxon>Embryophyta</taxon>
        <taxon>Tracheophyta</taxon>
        <taxon>Spermatophyta</taxon>
        <taxon>Magnoliopsida</taxon>
        <taxon>eudicotyledons</taxon>
        <taxon>Gunneridae</taxon>
        <taxon>Pentapetalae</taxon>
        <taxon>Caryophyllales</taxon>
        <taxon>Cactineae</taxon>
        <taxon>Cactaceae</taxon>
        <taxon>Opuntioideae</taxon>
        <taxon>Opuntia</taxon>
    </lineage>
</organism>
<sequence length="113" mass="12938">MPAPRHENDVDQRIALRDTLSLSLSLLSLFLYLTQPNHTPLPLIQENHKKKKKLESRQRSQRHRFDDHDDQSVVKRVRPTGDKALLHAVPGVNLSFGKGWRGRRGGAKEMAEV</sequence>
<proteinExistence type="predicted"/>
<dbReference type="AlphaFoldDB" id="A0A7C8ZXJ5"/>
<reference evidence="2" key="2">
    <citation type="submission" date="2020-07" db="EMBL/GenBank/DDBJ databases">
        <authorList>
            <person name="Vera ALvarez R."/>
            <person name="Arias-Moreno D.M."/>
            <person name="Jimenez-Jacinto V."/>
            <person name="Jimenez-Bremont J.F."/>
            <person name="Swaminathan K."/>
            <person name="Moose S.P."/>
            <person name="Guerrero-Gonzalez M.L."/>
            <person name="Marino-Ramirez L."/>
            <person name="Landsman D."/>
            <person name="Rodriguez-Kessler M."/>
            <person name="Delgado-Sanchez P."/>
        </authorList>
    </citation>
    <scope>NUCLEOTIDE SEQUENCE</scope>
    <source>
        <tissue evidence="2">Cladode</tissue>
    </source>
</reference>
<feature type="region of interest" description="Disordered" evidence="1">
    <location>
        <begin position="39"/>
        <end position="74"/>
    </location>
</feature>
<name>A0A7C8ZXJ5_OPUST</name>
<reference evidence="2" key="1">
    <citation type="journal article" date="2013" name="J. Plant Res.">
        <title>Effect of fungi and light on seed germination of three Opuntia species from semiarid lands of central Mexico.</title>
        <authorList>
            <person name="Delgado-Sanchez P."/>
            <person name="Jimenez-Bremont J.F."/>
            <person name="Guerrero-Gonzalez Mde L."/>
            <person name="Flores J."/>
        </authorList>
    </citation>
    <scope>NUCLEOTIDE SEQUENCE</scope>
    <source>
        <tissue evidence="2">Cladode</tissue>
    </source>
</reference>
<dbReference type="EMBL" id="GISG01181228">
    <property type="protein sequence ID" value="MBA4653894.1"/>
    <property type="molecule type" value="Transcribed_RNA"/>
</dbReference>